<proteinExistence type="predicted"/>
<evidence type="ECO:0000313" key="2">
    <source>
        <dbReference type="EMBL" id="KAL2047190.1"/>
    </source>
</evidence>
<dbReference type="Proteomes" id="UP001590950">
    <property type="component" value="Unassembled WGS sequence"/>
</dbReference>
<reference evidence="2 3" key="1">
    <citation type="submission" date="2024-09" db="EMBL/GenBank/DDBJ databases">
        <title>Rethinking Asexuality: The Enigmatic Case of Functional Sexual Genes in Lepraria (Stereocaulaceae).</title>
        <authorList>
            <person name="Doellman M."/>
            <person name="Sun Y."/>
            <person name="Barcenas-Pena A."/>
            <person name="Lumbsch H.T."/>
            <person name="Grewe F."/>
        </authorList>
    </citation>
    <scope>NUCLEOTIDE SEQUENCE [LARGE SCALE GENOMIC DNA]</scope>
    <source>
        <strain evidence="2 3">Mercado 3170</strain>
    </source>
</reference>
<evidence type="ECO:0008006" key="4">
    <source>
        <dbReference type="Google" id="ProtNLM"/>
    </source>
</evidence>
<dbReference type="EMBL" id="JBEFKJ010000003">
    <property type="protein sequence ID" value="KAL2047190.1"/>
    <property type="molecule type" value="Genomic_DNA"/>
</dbReference>
<organism evidence="2 3">
    <name type="scientific">Stereocaulon virgatum</name>
    <dbReference type="NCBI Taxonomy" id="373712"/>
    <lineage>
        <taxon>Eukaryota</taxon>
        <taxon>Fungi</taxon>
        <taxon>Dikarya</taxon>
        <taxon>Ascomycota</taxon>
        <taxon>Pezizomycotina</taxon>
        <taxon>Lecanoromycetes</taxon>
        <taxon>OSLEUM clade</taxon>
        <taxon>Lecanoromycetidae</taxon>
        <taxon>Lecanorales</taxon>
        <taxon>Lecanorineae</taxon>
        <taxon>Stereocaulaceae</taxon>
        <taxon>Stereocaulon</taxon>
    </lineage>
</organism>
<protein>
    <recommendedName>
        <fullName evidence="4">SprT-like domain-containing protein</fullName>
    </recommendedName>
</protein>
<accession>A0ABR4APK1</accession>
<gene>
    <name evidence="2" type="ORF">N7G274_001209</name>
</gene>
<evidence type="ECO:0000313" key="3">
    <source>
        <dbReference type="Proteomes" id="UP001590950"/>
    </source>
</evidence>
<evidence type="ECO:0000256" key="1">
    <source>
        <dbReference type="SAM" id="MobiDB-lite"/>
    </source>
</evidence>
<name>A0ABR4APK1_9LECA</name>
<feature type="region of interest" description="Disordered" evidence="1">
    <location>
        <begin position="283"/>
        <end position="317"/>
    </location>
</feature>
<sequence>MNVPLSREDISRLYKQTADRAKAGRGTPYDCTQKDIDDFHKLPRQTGNPTYKTPENSIKELTSFLTQRKPCSEVRQALSRLHDAVRSTFWGPDLIMKALHDIDTAFFMSCLRGKVIVNWTESSELFENVSARILRGCCAWHEDGTCTIYLNADQILVSPTPFLQMWRTTIHEFVHAYIHVTSHGAASPYDKFRSLERKHEWSFYWALNHAHKRAMKYLDLPVLRDDDRYLMNIEEEWEAIYEDTARLYSRKADSSHDRMRILEDVVRFRATPEYYQRKILANLRPTSRPNSHTTQTPAPEQLPYRAGRVTGRHADIR</sequence>
<comment type="caution">
    <text evidence="2">The sequence shown here is derived from an EMBL/GenBank/DDBJ whole genome shotgun (WGS) entry which is preliminary data.</text>
</comment>
<keyword evidence="3" id="KW-1185">Reference proteome</keyword>
<feature type="compositionally biased region" description="Polar residues" evidence="1">
    <location>
        <begin position="284"/>
        <end position="298"/>
    </location>
</feature>